<reference evidence="1" key="1">
    <citation type="submission" date="2014-11" db="EMBL/GenBank/DDBJ databases">
        <authorList>
            <person name="Amaro Gonzalez C."/>
        </authorList>
    </citation>
    <scope>NUCLEOTIDE SEQUENCE</scope>
</reference>
<evidence type="ECO:0000313" key="1">
    <source>
        <dbReference type="EMBL" id="JAH03880.1"/>
    </source>
</evidence>
<dbReference type="AlphaFoldDB" id="A0A0E9PIH4"/>
<organism evidence="1">
    <name type="scientific">Anguilla anguilla</name>
    <name type="common">European freshwater eel</name>
    <name type="synonym">Muraena anguilla</name>
    <dbReference type="NCBI Taxonomy" id="7936"/>
    <lineage>
        <taxon>Eukaryota</taxon>
        <taxon>Metazoa</taxon>
        <taxon>Chordata</taxon>
        <taxon>Craniata</taxon>
        <taxon>Vertebrata</taxon>
        <taxon>Euteleostomi</taxon>
        <taxon>Actinopterygii</taxon>
        <taxon>Neopterygii</taxon>
        <taxon>Teleostei</taxon>
        <taxon>Anguilliformes</taxon>
        <taxon>Anguillidae</taxon>
        <taxon>Anguilla</taxon>
    </lineage>
</organism>
<dbReference type="EMBL" id="GBXM01104697">
    <property type="protein sequence ID" value="JAH03880.1"/>
    <property type="molecule type" value="Transcribed_RNA"/>
</dbReference>
<sequence length="65" mass="7271">MSFFIRNARNPFQSNGRIECNVMCSCSLSGLEHMLMFISISQALRRFPSAGSASQEVFTLSVDLH</sequence>
<protein>
    <submittedName>
        <fullName evidence="1">Uncharacterized protein</fullName>
    </submittedName>
</protein>
<accession>A0A0E9PIH4</accession>
<proteinExistence type="predicted"/>
<name>A0A0E9PIH4_ANGAN</name>
<reference evidence="1" key="2">
    <citation type="journal article" date="2015" name="Fish Shellfish Immunol.">
        <title>Early steps in the European eel (Anguilla anguilla)-Vibrio vulnificus interaction in the gills: Role of the RtxA13 toxin.</title>
        <authorList>
            <person name="Callol A."/>
            <person name="Pajuelo D."/>
            <person name="Ebbesson L."/>
            <person name="Teles M."/>
            <person name="MacKenzie S."/>
            <person name="Amaro C."/>
        </authorList>
    </citation>
    <scope>NUCLEOTIDE SEQUENCE</scope>
</reference>